<dbReference type="GO" id="GO:0006310">
    <property type="term" value="P:DNA recombination"/>
    <property type="evidence" value="ECO:0007669"/>
    <property type="project" value="UniProtKB-KW"/>
</dbReference>
<feature type="non-terminal residue" evidence="3">
    <location>
        <position position="1"/>
    </location>
</feature>
<evidence type="ECO:0000256" key="1">
    <source>
        <dbReference type="RuleBase" id="RU363044"/>
    </source>
</evidence>
<organism evidence="3 4">
    <name type="scientific">Rotaria sordida</name>
    <dbReference type="NCBI Taxonomy" id="392033"/>
    <lineage>
        <taxon>Eukaryota</taxon>
        <taxon>Metazoa</taxon>
        <taxon>Spiralia</taxon>
        <taxon>Gnathifera</taxon>
        <taxon>Rotifera</taxon>
        <taxon>Eurotatoria</taxon>
        <taxon>Bdelloidea</taxon>
        <taxon>Philodinida</taxon>
        <taxon>Philodinidae</taxon>
        <taxon>Rotaria</taxon>
    </lineage>
</organism>
<proteinExistence type="inferred from homology"/>
<accession>A0A820HP51</accession>
<dbReference type="EMBL" id="CAJOBE010032414">
    <property type="protein sequence ID" value="CAF4296633.1"/>
    <property type="molecule type" value="Genomic_DNA"/>
</dbReference>
<dbReference type="Pfam" id="PF05970">
    <property type="entry name" value="PIF1"/>
    <property type="match status" value="1"/>
</dbReference>
<feature type="non-terminal residue" evidence="3">
    <location>
        <position position="233"/>
    </location>
</feature>
<dbReference type="EC" id="5.6.2.3" evidence="1"/>
<evidence type="ECO:0000313" key="3">
    <source>
        <dbReference type="EMBL" id="CAF4296633.1"/>
    </source>
</evidence>
<dbReference type="PANTHER" id="PTHR47642">
    <property type="entry name" value="ATP-DEPENDENT DNA HELICASE"/>
    <property type="match status" value="1"/>
</dbReference>
<sequence length="233" mass="26476">DNNGQLIMCIPGCGGTGKSQLIRALTKYFLVTKRMQMMRKLAPTGIAAAEIDGMTIHSFLGEQRNSRKPRTIKPGDSKLEKEWRPVEYLLIDEMSMVGLTLLAKLNRIISTAKHVDPQVPFGGVNVIFFGDYLQYRPVFDAPLHTDFTLSSKSKSCKLPTEKEIQQRVARSLILQINCVVKLTQQMRTEDSRYLQLLERLRHGQCNYDDYELLLTRVVGQPSVDSLCDSPWNK</sequence>
<keyword evidence="1" id="KW-0547">Nucleotide-binding</keyword>
<gene>
    <name evidence="3" type="ORF">FNK824_LOCUS40480</name>
</gene>
<evidence type="ECO:0000259" key="2">
    <source>
        <dbReference type="Pfam" id="PF05970"/>
    </source>
</evidence>
<dbReference type="GO" id="GO:0043139">
    <property type="term" value="F:5'-3' DNA helicase activity"/>
    <property type="evidence" value="ECO:0007669"/>
    <property type="project" value="UniProtKB-EC"/>
</dbReference>
<reference evidence="3" key="1">
    <citation type="submission" date="2021-02" db="EMBL/GenBank/DDBJ databases">
        <authorList>
            <person name="Nowell W R."/>
        </authorList>
    </citation>
    <scope>NUCLEOTIDE SEQUENCE</scope>
</reference>
<dbReference type="Proteomes" id="UP000663874">
    <property type="component" value="Unassembled WGS sequence"/>
</dbReference>
<comment type="cofactor">
    <cofactor evidence="1">
        <name>Mg(2+)</name>
        <dbReference type="ChEBI" id="CHEBI:18420"/>
    </cofactor>
</comment>
<keyword evidence="1" id="KW-0067">ATP-binding</keyword>
<name>A0A820HP51_9BILA</name>
<evidence type="ECO:0000313" key="4">
    <source>
        <dbReference type="Proteomes" id="UP000663874"/>
    </source>
</evidence>
<dbReference type="AlphaFoldDB" id="A0A820HP51"/>
<dbReference type="Gene3D" id="3.40.50.300">
    <property type="entry name" value="P-loop containing nucleotide triphosphate hydrolases"/>
    <property type="match status" value="1"/>
</dbReference>
<comment type="caution">
    <text evidence="3">The sequence shown here is derived from an EMBL/GenBank/DDBJ whole genome shotgun (WGS) entry which is preliminary data.</text>
</comment>
<dbReference type="GO" id="GO:0006281">
    <property type="term" value="P:DNA repair"/>
    <property type="evidence" value="ECO:0007669"/>
    <property type="project" value="UniProtKB-KW"/>
</dbReference>
<dbReference type="GO" id="GO:0000723">
    <property type="term" value="P:telomere maintenance"/>
    <property type="evidence" value="ECO:0007669"/>
    <property type="project" value="InterPro"/>
</dbReference>
<dbReference type="GO" id="GO:0016787">
    <property type="term" value="F:hydrolase activity"/>
    <property type="evidence" value="ECO:0007669"/>
    <property type="project" value="UniProtKB-KW"/>
</dbReference>
<keyword evidence="1" id="KW-0234">DNA repair</keyword>
<dbReference type="GO" id="GO:0005524">
    <property type="term" value="F:ATP binding"/>
    <property type="evidence" value="ECO:0007669"/>
    <property type="project" value="UniProtKB-KW"/>
</dbReference>
<comment type="catalytic activity">
    <reaction evidence="1">
        <text>ATP + H2O = ADP + phosphate + H(+)</text>
        <dbReference type="Rhea" id="RHEA:13065"/>
        <dbReference type="ChEBI" id="CHEBI:15377"/>
        <dbReference type="ChEBI" id="CHEBI:15378"/>
        <dbReference type="ChEBI" id="CHEBI:30616"/>
        <dbReference type="ChEBI" id="CHEBI:43474"/>
        <dbReference type="ChEBI" id="CHEBI:456216"/>
        <dbReference type="EC" id="5.6.2.3"/>
    </reaction>
</comment>
<dbReference type="InterPro" id="IPR051055">
    <property type="entry name" value="PIF1_helicase"/>
</dbReference>
<feature type="domain" description="DNA helicase Pif1-like DEAD-box helicase" evidence="2">
    <location>
        <begin position="3"/>
        <end position="208"/>
    </location>
</feature>
<dbReference type="PANTHER" id="PTHR47642:SF5">
    <property type="entry name" value="ATP-DEPENDENT DNA HELICASE"/>
    <property type="match status" value="1"/>
</dbReference>
<dbReference type="InterPro" id="IPR027417">
    <property type="entry name" value="P-loop_NTPase"/>
</dbReference>
<dbReference type="InterPro" id="IPR010285">
    <property type="entry name" value="DNA_helicase_pif1-like_DEAD"/>
</dbReference>
<keyword evidence="1" id="KW-0347">Helicase</keyword>
<keyword evidence="1" id="KW-0233">DNA recombination</keyword>
<keyword evidence="1" id="KW-0378">Hydrolase</keyword>
<protein>
    <recommendedName>
        <fullName evidence="1">ATP-dependent DNA helicase</fullName>
        <ecNumber evidence="1">5.6.2.3</ecNumber>
    </recommendedName>
</protein>
<dbReference type="SUPFAM" id="SSF52540">
    <property type="entry name" value="P-loop containing nucleoside triphosphate hydrolases"/>
    <property type="match status" value="1"/>
</dbReference>
<keyword evidence="1" id="KW-0227">DNA damage</keyword>
<comment type="similarity">
    <text evidence="1">Belongs to the helicase family.</text>
</comment>